<reference evidence="4" key="1">
    <citation type="submission" date="2016-10" db="EMBL/GenBank/DDBJ databases">
        <authorList>
            <person name="Varghese N."/>
        </authorList>
    </citation>
    <scope>NUCLEOTIDE SEQUENCE [LARGE SCALE GENOMIC DNA]</scope>
    <source>
        <strain evidence="4">92MFCol6.1</strain>
    </source>
</reference>
<dbReference type="Proteomes" id="UP000191133">
    <property type="component" value="Unassembled WGS sequence"/>
</dbReference>
<dbReference type="PROSITE" id="PS51318">
    <property type="entry name" value="TAT"/>
    <property type="match status" value="1"/>
</dbReference>
<protein>
    <submittedName>
        <fullName evidence="3">Tat (Twin-arginine translocation) pathway signal sequence</fullName>
    </submittedName>
</protein>
<accession>A0A1W1GV72</accession>
<dbReference type="EMBL" id="FWEU01000001">
    <property type="protein sequence ID" value="SLM23249.1"/>
    <property type="molecule type" value="Genomic_DNA"/>
</dbReference>
<proteinExistence type="predicted"/>
<evidence type="ECO:0000256" key="1">
    <source>
        <dbReference type="ARBA" id="ARBA00022729"/>
    </source>
</evidence>
<dbReference type="RefSeq" id="WP_080148711.1">
    <property type="nucleotide sequence ID" value="NZ_FWEU01000001.1"/>
</dbReference>
<feature type="signal peptide" evidence="2">
    <location>
        <begin position="1"/>
        <end position="32"/>
    </location>
</feature>
<dbReference type="NCBIfam" id="TIGR01409">
    <property type="entry name" value="TAT_signal_seq"/>
    <property type="match status" value="1"/>
</dbReference>
<dbReference type="InterPro" id="IPR019546">
    <property type="entry name" value="TAT_signal_bac_arc"/>
</dbReference>
<evidence type="ECO:0000313" key="4">
    <source>
        <dbReference type="Proteomes" id="UP000191133"/>
    </source>
</evidence>
<organism evidence="3 4">
    <name type="scientific">Stenotrophomonas indicatrix</name>
    <dbReference type="NCBI Taxonomy" id="2045451"/>
    <lineage>
        <taxon>Bacteria</taxon>
        <taxon>Pseudomonadati</taxon>
        <taxon>Pseudomonadota</taxon>
        <taxon>Gammaproteobacteria</taxon>
        <taxon>Lysobacterales</taxon>
        <taxon>Lysobacteraceae</taxon>
        <taxon>Stenotrophomonas</taxon>
    </lineage>
</organism>
<name>A0A1W1GV72_9GAMM</name>
<sequence length="354" mass="39568">MQRRGFLGGLAALYGAGAFGLCLPLGASPAHAGRDHANDWRWLQGNWNVRHRRLQERLVADTRWVDFTGTSAVWLTLGGLGTIDDNLMQLPGGAYRGLGVRAFDPASATWAIWWLDGRAPSRFEAPVRGGFSGTGGSFRGADSFKGQPIQVWFRWHDIHAAQPWWEQAFSADNGVHWEVNWRNWFTRTAAIPSPLPLQSDAPRDFDFLVGRWSVQHQRLRERLSGSNRWDHFDGTLHNWPVLGGFGNVGDNVMNFPAATVRGMGIRAWDASSGQWSSWWLDGRDPTRIGAPVRGGFVDGVGTFMGDDQLQGQPIRTRVIWSRITSRSARWEQAASADGGATWETNWISDFERQA</sequence>
<evidence type="ECO:0000313" key="3">
    <source>
        <dbReference type="EMBL" id="SLM23249.1"/>
    </source>
</evidence>
<evidence type="ECO:0000256" key="2">
    <source>
        <dbReference type="SAM" id="SignalP"/>
    </source>
</evidence>
<keyword evidence="1 2" id="KW-0732">Signal</keyword>
<dbReference type="InterPro" id="IPR006311">
    <property type="entry name" value="TAT_signal"/>
</dbReference>
<feature type="chain" id="PRO_5012551607" evidence="2">
    <location>
        <begin position="33"/>
        <end position="354"/>
    </location>
</feature>
<dbReference type="AlphaFoldDB" id="A0A1W1GV72"/>
<gene>
    <name evidence="3" type="ORF">SAMN04488690_0937</name>
</gene>